<organism evidence="2 3">
    <name type="scientific">Rotaria socialis</name>
    <dbReference type="NCBI Taxonomy" id="392032"/>
    <lineage>
        <taxon>Eukaryota</taxon>
        <taxon>Metazoa</taxon>
        <taxon>Spiralia</taxon>
        <taxon>Gnathifera</taxon>
        <taxon>Rotifera</taxon>
        <taxon>Eurotatoria</taxon>
        <taxon>Bdelloidea</taxon>
        <taxon>Philodinida</taxon>
        <taxon>Philodinidae</taxon>
        <taxon>Rotaria</taxon>
    </lineage>
</organism>
<protein>
    <submittedName>
        <fullName evidence="2">Uncharacterized protein</fullName>
    </submittedName>
</protein>
<reference evidence="2" key="1">
    <citation type="submission" date="2021-02" db="EMBL/GenBank/DDBJ databases">
        <authorList>
            <person name="Nowell W R."/>
        </authorList>
    </citation>
    <scope>NUCLEOTIDE SEQUENCE</scope>
</reference>
<dbReference type="Proteomes" id="UP000663848">
    <property type="component" value="Unassembled WGS sequence"/>
</dbReference>
<feature type="non-terminal residue" evidence="2">
    <location>
        <position position="1"/>
    </location>
</feature>
<dbReference type="EMBL" id="CAJOBR010068593">
    <property type="protein sequence ID" value="CAF5092713.1"/>
    <property type="molecule type" value="Genomic_DNA"/>
</dbReference>
<evidence type="ECO:0000313" key="3">
    <source>
        <dbReference type="Proteomes" id="UP000663848"/>
    </source>
</evidence>
<dbReference type="EMBL" id="CAJOBR010088602">
    <property type="protein sequence ID" value="CAF5136903.1"/>
    <property type="molecule type" value="Genomic_DNA"/>
</dbReference>
<evidence type="ECO:0000313" key="2">
    <source>
        <dbReference type="EMBL" id="CAF5136903.1"/>
    </source>
</evidence>
<dbReference type="Gene3D" id="1.20.1110.10">
    <property type="entry name" value="Calcium-transporting ATPase, transmembrane domain"/>
    <property type="match status" value="1"/>
</dbReference>
<evidence type="ECO:0000313" key="1">
    <source>
        <dbReference type="EMBL" id="CAF5092713.1"/>
    </source>
</evidence>
<dbReference type="AlphaFoldDB" id="A0A822G3J9"/>
<name>A0A822G3J9_9BILA</name>
<gene>
    <name evidence="1" type="ORF">QYT958_LOCUS44418</name>
    <name evidence="2" type="ORF">QYT958_LOCUS47358</name>
</gene>
<comment type="caution">
    <text evidence="2">The sequence shown here is derived from an EMBL/GenBank/DDBJ whole genome shotgun (WGS) entry which is preliminary data.</text>
</comment>
<accession>A0A822G3J9</accession>
<sequence>MVLILAILNDGTIMTISKDRVKPSPYPNSWNLT</sequence>
<proteinExistence type="predicted"/>
<feature type="non-terminal residue" evidence="2">
    <location>
        <position position="33"/>
    </location>
</feature>